<dbReference type="AlphaFoldDB" id="A0A8K1FH01"/>
<dbReference type="PROSITE" id="PS50405">
    <property type="entry name" value="GST_CTER"/>
    <property type="match status" value="1"/>
</dbReference>
<comment type="caution">
    <text evidence="3">The sequence shown here is derived from an EMBL/GenBank/DDBJ whole genome shotgun (WGS) entry which is preliminary data.</text>
</comment>
<feature type="domain" description="GST N-terminal" evidence="1">
    <location>
        <begin position="190"/>
        <end position="267"/>
    </location>
</feature>
<dbReference type="InterPro" id="IPR036249">
    <property type="entry name" value="Thioredoxin-like_sf"/>
</dbReference>
<dbReference type="SUPFAM" id="SSF47616">
    <property type="entry name" value="GST C-terminal domain-like"/>
    <property type="match status" value="2"/>
</dbReference>
<accession>A0A8K1FH01</accession>
<dbReference type="GO" id="GO:0004364">
    <property type="term" value="F:glutathione transferase activity"/>
    <property type="evidence" value="ECO:0007669"/>
    <property type="project" value="TreeGrafter"/>
</dbReference>
<evidence type="ECO:0000313" key="3">
    <source>
        <dbReference type="EMBL" id="TMW62191.1"/>
    </source>
</evidence>
<dbReference type="PROSITE" id="PS50404">
    <property type="entry name" value="GST_NTER"/>
    <property type="match status" value="2"/>
</dbReference>
<protein>
    <recommendedName>
        <fullName evidence="5">Glutathione S-transferase</fullName>
    </recommendedName>
</protein>
<organism evidence="3 4">
    <name type="scientific">Pythium oligandrum</name>
    <name type="common">Mycoparasitic fungus</name>
    <dbReference type="NCBI Taxonomy" id="41045"/>
    <lineage>
        <taxon>Eukaryota</taxon>
        <taxon>Sar</taxon>
        <taxon>Stramenopiles</taxon>
        <taxon>Oomycota</taxon>
        <taxon>Peronosporomycetes</taxon>
        <taxon>Pythiales</taxon>
        <taxon>Pythiaceae</taxon>
        <taxon>Pythium</taxon>
    </lineage>
</organism>
<dbReference type="InterPro" id="IPR004045">
    <property type="entry name" value="Glutathione_S-Trfase_N"/>
</dbReference>
<dbReference type="GO" id="GO:0006749">
    <property type="term" value="P:glutathione metabolic process"/>
    <property type="evidence" value="ECO:0007669"/>
    <property type="project" value="TreeGrafter"/>
</dbReference>
<feature type="domain" description="GST N-terminal" evidence="1">
    <location>
        <begin position="2"/>
        <end position="79"/>
    </location>
</feature>
<dbReference type="Pfam" id="PF14497">
    <property type="entry name" value="GST_C_3"/>
    <property type="match status" value="1"/>
</dbReference>
<evidence type="ECO:0008006" key="5">
    <source>
        <dbReference type="Google" id="ProtNLM"/>
    </source>
</evidence>
<dbReference type="SFLD" id="SFLDS00019">
    <property type="entry name" value="Glutathione_Transferase_(cytos"/>
    <property type="match status" value="1"/>
</dbReference>
<feature type="domain" description="GST C-terminal" evidence="2">
    <location>
        <begin position="266"/>
        <end position="398"/>
    </location>
</feature>
<dbReference type="EMBL" id="SPLM01000074">
    <property type="protein sequence ID" value="TMW62191.1"/>
    <property type="molecule type" value="Genomic_DNA"/>
</dbReference>
<reference evidence="3" key="1">
    <citation type="submission" date="2019-03" db="EMBL/GenBank/DDBJ databases">
        <title>Long read genome sequence of the mycoparasitic Pythium oligandrum ATCC 38472 isolated from sugarbeet rhizosphere.</title>
        <authorList>
            <person name="Gaulin E."/>
        </authorList>
    </citation>
    <scope>NUCLEOTIDE SEQUENCE</scope>
    <source>
        <strain evidence="3">ATCC 38472_TT</strain>
    </source>
</reference>
<dbReference type="SUPFAM" id="SSF52833">
    <property type="entry name" value="Thioredoxin-like"/>
    <property type="match status" value="2"/>
</dbReference>
<dbReference type="Gene3D" id="1.20.1050.10">
    <property type="match status" value="2"/>
</dbReference>
<dbReference type="Proteomes" id="UP000794436">
    <property type="component" value="Unassembled WGS sequence"/>
</dbReference>
<dbReference type="CDD" id="cd03039">
    <property type="entry name" value="GST_N_Sigma_like"/>
    <property type="match status" value="2"/>
</dbReference>
<name>A0A8K1FH01_PYTOL</name>
<keyword evidence="4" id="KW-1185">Reference proteome</keyword>
<dbReference type="InterPro" id="IPR040079">
    <property type="entry name" value="Glutathione_S-Trfase"/>
</dbReference>
<dbReference type="Pfam" id="PF02798">
    <property type="entry name" value="GST_N"/>
    <property type="match status" value="1"/>
</dbReference>
<sequence>MPTLKLIYFNAASRAECTRLAFYIGNIPFQDVRLSFQEFEELQPTLPYDQVPVLVVDGQVIAQSHAILRYAGRLSGLYPVNDPVAALKVDEVLGTMDELGQTVGRALRVSDLEKHKTMSEKLGAETIPKYFGLINKQLAEMKEYAMREYTPDHIPNTVCDGFEAVDELIARVRGHPKWQEYYANPRNVAPKLKLTYLNEPGRVEATRLALHMGGVPFKDERLDEAEFAARQAELPFGQLPVLSVNDALYRQPLQILRYAGTLSGLYSTTKFEQSLRVDEVLCLLDDLYNVILPTSTLKGDELQATRYALKTTTLPKALGSLNKRIGGWEGAFAVDSELTVADLAIYASRADVQSGRLLGEPIEVEHEHLKRVADHVARLPKVQELTQTTTHQVNWDHD</sequence>
<evidence type="ECO:0000313" key="4">
    <source>
        <dbReference type="Proteomes" id="UP000794436"/>
    </source>
</evidence>
<evidence type="ECO:0000259" key="1">
    <source>
        <dbReference type="PROSITE" id="PS50404"/>
    </source>
</evidence>
<proteinExistence type="predicted"/>
<dbReference type="PANTHER" id="PTHR11571:SF252">
    <property type="entry name" value="GLUTATHIONE S-TRANSFERASE"/>
    <property type="match status" value="1"/>
</dbReference>
<dbReference type="PANTHER" id="PTHR11571">
    <property type="entry name" value="GLUTATHIONE S-TRANSFERASE"/>
    <property type="match status" value="1"/>
</dbReference>
<dbReference type="Gene3D" id="3.40.30.10">
    <property type="entry name" value="Glutaredoxin"/>
    <property type="match status" value="2"/>
</dbReference>
<evidence type="ECO:0000259" key="2">
    <source>
        <dbReference type="PROSITE" id="PS50405"/>
    </source>
</evidence>
<dbReference type="InterPro" id="IPR004046">
    <property type="entry name" value="GST_C"/>
</dbReference>
<dbReference type="InterPro" id="IPR050213">
    <property type="entry name" value="GST_superfamily"/>
</dbReference>
<gene>
    <name evidence="3" type="ORF">Poli38472_009684</name>
</gene>
<dbReference type="InterPro" id="IPR036282">
    <property type="entry name" value="Glutathione-S-Trfase_C_sf"/>
</dbReference>
<dbReference type="OrthoDB" id="420389at2759"/>
<dbReference type="InterPro" id="IPR010987">
    <property type="entry name" value="Glutathione-S-Trfase_C-like"/>
</dbReference>